<evidence type="ECO:0000313" key="2">
    <source>
        <dbReference type="EMBL" id="GAJ41736.1"/>
    </source>
</evidence>
<dbReference type="SUPFAM" id="SSF52540">
    <property type="entry name" value="P-loop containing nucleoside triphosphate hydrolases"/>
    <property type="match status" value="2"/>
</dbReference>
<keyword evidence="1" id="KW-0175">Coiled coil</keyword>
<evidence type="ECO:0000313" key="3">
    <source>
        <dbReference type="Proteomes" id="UP000023561"/>
    </source>
</evidence>
<keyword evidence="3" id="KW-1185">Reference proteome</keyword>
<dbReference type="Proteomes" id="UP000023561">
    <property type="component" value="Unassembled WGS sequence"/>
</dbReference>
<organism evidence="2 3">
    <name type="scientific">Parageobacillus caldoxylosilyticus NBRC 107762</name>
    <dbReference type="NCBI Taxonomy" id="1220594"/>
    <lineage>
        <taxon>Bacteria</taxon>
        <taxon>Bacillati</taxon>
        <taxon>Bacillota</taxon>
        <taxon>Bacilli</taxon>
        <taxon>Bacillales</taxon>
        <taxon>Anoxybacillaceae</taxon>
        <taxon>Saccharococcus</taxon>
    </lineage>
</organism>
<reference evidence="2 3" key="1">
    <citation type="submission" date="2014-04" db="EMBL/GenBank/DDBJ databases">
        <title>Whole genome shotgun sequence of Geobacillus caldoxylosilyticus NBRC 107762.</title>
        <authorList>
            <person name="Hosoyama A."/>
            <person name="Hosoyama Y."/>
            <person name="Katano-Makiyama Y."/>
            <person name="Tsuchikane K."/>
            <person name="Ohji S."/>
            <person name="Ichikawa N."/>
            <person name="Yamazoe A."/>
            <person name="Fujita N."/>
        </authorList>
    </citation>
    <scope>NUCLEOTIDE SEQUENCE [LARGE SCALE GENOMIC DNA]</scope>
    <source>
        <strain evidence="2 3">NBRC 107762</strain>
    </source>
</reference>
<dbReference type="EMBL" id="BAWO01000093">
    <property type="protein sequence ID" value="GAJ41736.1"/>
    <property type="molecule type" value="Genomic_DNA"/>
</dbReference>
<comment type="caution">
    <text evidence="2">The sequence shown here is derived from an EMBL/GenBank/DDBJ whole genome shotgun (WGS) entry which is preliminary data.</text>
</comment>
<protein>
    <recommendedName>
        <fullName evidence="4">Helicase ATP-binding domain-containing protein</fullName>
    </recommendedName>
</protein>
<accession>A0A023DL06</accession>
<gene>
    <name evidence="2" type="ORF">GCA01S_093_00090</name>
</gene>
<dbReference type="OrthoDB" id="581132at2"/>
<proteinExistence type="predicted"/>
<dbReference type="AlphaFoldDB" id="A0A023DL06"/>
<feature type="coiled-coil region" evidence="1">
    <location>
        <begin position="517"/>
        <end position="544"/>
    </location>
</feature>
<dbReference type="RefSeq" id="WP_042412208.1">
    <property type="nucleotide sequence ID" value="NZ_BAWO01000093.1"/>
</dbReference>
<evidence type="ECO:0000256" key="1">
    <source>
        <dbReference type="SAM" id="Coils"/>
    </source>
</evidence>
<evidence type="ECO:0008006" key="4">
    <source>
        <dbReference type="Google" id="ProtNLM"/>
    </source>
</evidence>
<sequence length="891" mass="102796">MLKETLPKVKISLDSQRFHRKPEKWEVAIISNRIASLPTEVTMQEFAKAVVTPNGRSFAPAVFRDGIRKNAFWLSQQVFALDIDEGLSIADAVKRCEQYHIMPNFIYTTFRSTPDHEKFRMVFLVNEEVHDIRVRELIQRSLMTLFPEADVQTKDASRLLFGGKELVYEAYDNVISVPDLLNAVILHIKAGSNPSRDMERYCRIVGIDLINGYPNYKLIDDDDEITPEDNLFISMTKKRTNPIIFNRERPKISHGSYMIKFSKENTEEYHRKLGSKEEGELLKDYCFQIDKVKEGFAQIRDFPFEKLEENCKLYRESMHGDYWLYHNEMFGVMTNLLRVKGGKTRIEQILNSRPEYAQKKIEWKVMINQIQKSNYAPSRCDSYCPFADECEHALNMIEQGKLFRGRIQVTQKPNFQPLSEAERKLKQYFHEALNSEENGVFVIKAPTGIGKTQLYVNAAQTHTFTIALPTHRLKEEVSERLNRLGCKHVKVPQLPDLDIEFTEKIERLYNNGAYKAVNAFLKKMARQNEEIRNYLEELENVHKARNKVILTTHQRSLFTKEDANGTLVIDEDIIPSLLPVSKMSVLDFTLVCSKFMQNEENRAAILTIQNMVLNAPTDLVQERAAYLLPNANEVEKIIVEDNAIKSDILGFLNCSYFVKTKGPNGNEFIYFIQRHQLPKKKVIILSATISETIAKMMFGPEVKYRDVGLTESKGEIVQIPIKSFSRYAIKENEELLNLAKKLIDIYNPNSTIITYKGFMEQDKATPTFGNTEGIDSLKGQNITVLGTPHVNPIAYLLYSAALGYKLGLNDSKMEYQQVQRNGFRFFFNTYENNEILQEIQFYLVESQLIQAIGRARTLREDAKVLVLSNLPVQGARFIHLSQRDIQNLLHS</sequence>
<dbReference type="InterPro" id="IPR027417">
    <property type="entry name" value="P-loop_NTPase"/>
</dbReference>
<name>A0A023DL06_9BACL</name>